<dbReference type="AlphaFoldDB" id="D6Z8S5"/>
<name>D6Z8S5_SEGRD</name>
<accession>D6Z8S5</accession>
<keyword evidence="1" id="KW-0812">Transmembrane</keyword>
<sequence length="167" mass="17961">MAKTKKVLPWVFGIAIGILISILAIGAFTWYSFEQSAKPDHDAARAEELAKKYGGIVLPSSATVVQATTREDFQGGQDSVIITRIPQQDVEAFAKNSKIESWTSAAPSSVDADCTGMAHSWEGYVMTNKNGGKCLLDHAFNGYSERKLALQPQPDGTALVFIAVANP</sequence>
<dbReference type="RefSeq" id="WP_013138808.1">
    <property type="nucleotide sequence ID" value="NC_014168.1"/>
</dbReference>
<evidence type="ECO:0000313" key="2">
    <source>
        <dbReference type="EMBL" id="ADG98355.1"/>
    </source>
</evidence>
<dbReference type="Proteomes" id="UP000002247">
    <property type="component" value="Chromosome"/>
</dbReference>
<keyword evidence="1" id="KW-1133">Transmembrane helix</keyword>
<dbReference type="EMBL" id="CP001958">
    <property type="protein sequence ID" value="ADG98355.1"/>
    <property type="molecule type" value="Genomic_DNA"/>
</dbReference>
<feature type="transmembrane region" description="Helical" evidence="1">
    <location>
        <begin position="7"/>
        <end position="31"/>
    </location>
</feature>
<evidence type="ECO:0000313" key="3">
    <source>
        <dbReference type="Proteomes" id="UP000002247"/>
    </source>
</evidence>
<evidence type="ECO:0000256" key="1">
    <source>
        <dbReference type="SAM" id="Phobius"/>
    </source>
</evidence>
<proteinExistence type="predicted"/>
<organism evidence="2 3">
    <name type="scientific">Segniliparus rotundus (strain ATCC BAA-972 / CDC 1076 / CIP 108378 / DSM 44985 / JCM 13578)</name>
    <dbReference type="NCBI Taxonomy" id="640132"/>
    <lineage>
        <taxon>Bacteria</taxon>
        <taxon>Bacillati</taxon>
        <taxon>Actinomycetota</taxon>
        <taxon>Actinomycetes</taxon>
        <taxon>Mycobacteriales</taxon>
        <taxon>Segniliparaceae</taxon>
        <taxon>Segniliparus</taxon>
    </lineage>
</organism>
<keyword evidence="3" id="KW-1185">Reference proteome</keyword>
<dbReference type="STRING" id="640132.Srot_1895"/>
<reference evidence="2 3" key="1">
    <citation type="journal article" date="2010" name="Stand. Genomic Sci.">
        <title>Complete genome sequence of Segniliparus rotundus type strain (CDC 1076).</title>
        <authorList>
            <person name="Sikorski J."/>
            <person name="Lapidus A."/>
            <person name="Copeland A."/>
            <person name="Misra M."/>
            <person name="Glavina Del Rio T."/>
            <person name="Nolan M."/>
            <person name="Lucas S."/>
            <person name="Chen F."/>
            <person name="Tice H."/>
            <person name="Cheng J.F."/>
            <person name="Jando M."/>
            <person name="Schneider S."/>
            <person name="Bruce D."/>
            <person name="Goodwin L."/>
            <person name="Pitluck S."/>
            <person name="Liolios K."/>
            <person name="Mikhailova N."/>
            <person name="Pati A."/>
            <person name="Ivanova N."/>
            <person name="Mavromatis K."/>
            <person name="Chen A."/>
            <person name="Palaniappan K."/>
            <person name="Chertkov O."/>
            <person name="Land M."/>
            <person name="Hauser L."/>
            <person name="Chang Y.J."/>
            <person name="Jeffries C.D."/>
            <person name="Brettin T."/>
            <person name="Detter J.C."/>
            <person name="Han C."/>
            <person name="Rohde M."/>
            <person name="Goker M."/>
            <person name="Bristow J."/>
            <person name="Eisen J.A."/>
            <person name="Markowitz V."/>
            <person name="Hugenholtz P."/>
            <person name="Kyrpides N.C."/>
            <person name="Klenk H.P."/>
        </authorList>
    </citation>
    <scope>NUCLEOTIDE SEQUENCE [LARGE SCALE GENOMIC DNA]</scope>
    <source>
        <strain evidence="3">ATCC BAA-972 / CDC 1076 / CIP 108378 / DSM 44985 / JCM 13578</strain>
    </source>
</reference>
<gene>
    <name evidence="2" type="ordered locus">Srot_1895</name>
</gene>
<dbReference type="KEGG" id="srt:Srot_1895"/>
<keyword evidence="1" id="KW-0472">Membrane</keyword>
<protein>
    <submittedName>
        <fullName evidence="2">Uncharacterized protein</fullName>
    </submittedName>
</protein>
<dbReference type="HOGENOM" id="CLU_1593397_0_0_11"/>